<feature type="region of interest" description="Disordered" evidence="1">
    <location>
        <begin position="25"/>
        <end position="66"/>
    </location>
</feature>
<dbReference type="EMBL" id="CABWLC010000012">
    <property type="protein sequence ID" value="VXA85532.1"/>
    <property type="molecule type" value="Genomic_DNA"/>
</dbReference>
<reference evidence="2 3" key="1">
    <citation type="submission" date="2019-10" db="EMBL/GenBank/DDBJ databases">
        <authorList>
            <person name="Karimi E."/>
        </authorList>
    </citation>
    <scope>NUCLEOTIDE SEQUENCE [LARGE SCALE GENOMIC DNA]</scope>
    <source>
        <strain evidence="2">Aeromonas sp. 8C</strain>
    </source>
</reference>
<feature type="compositionally biased region" description="Polar residues" evidence="1">
    <location>
        <begin position="53"/>
        <end position="66"/>
    </location>
</feature>
<name>A0A653L2A0_AERVE</name>
<proteinExistence type="predicted"/>
<dbReference type="AlphaFoldDB" id="A0A653L2A0"/>
<gene>
    <name evidence="2" type="ORF">AERO8C_20532</name>
</gene>
<evidence type="ECO:0000313" key="2">
    <source>
        <dbReference type="EMBL" id="VXA85532.1"/>
    </source>
</evidence>
<dbReference type="Proteomes" id="UP000439123">
    <property type="component" value="Unassembled WGS sequence"/>
</dbReference>
<organism evidence="2 3">
    <name type="scientific">Aeromonas veronii</name>
    <dbReference type="NCBI Taxonomy" id="654"/>
    <lineage>
        <taxon>Bacteria</taxon>
        <taxon>Pseudomonadati</taxon>
        <taxon>Pseudomonadota</taxon>
        <taxon>Gammaproteobacteria</taxon>
        <taxon>Aeromonadales</taxon>
        <taxon>Aeromonadaceae</taxon>
        <taxon>Aeromonas</taxon>
    </lineage>
</organism>
<evidence type="ECO:0000256" key="1">
    <source>
        <dbReference type="SAM" id="MobiDB-lite"/>
    </source>
</evidence>
<accession>A0A653L2A0</accession>
<sequence length="66" mass="7287">MIDLLKGDFEHYFLLSLPAVSVYTPRRSKGNPEAGRAARNPTDHTPIGRGTQKRQTLLGNGFFNTG</sequence>
<protein>
    <submittedName>
        <fullName evidence="2">Uncharacterized protein</fullName>
    </submittedName>
</protein>
<evidence type="ECO:0000313" key="3">
    <source>
        <dbReference type="Proteomes" id="UP000439123"/>
    </source>
</evidence>